<gene>
    <name evidence="1" type="ORF">RUE5091_04573</name>
</gene>
<name>A0A0P1J0Z1_9RHOB</name>
<proteinExistence type="predicted"/>
<keyword evidence="2" id="KW-1185">Reference proteome</keyword>
<evidence type="ECO:0000313" key="1">
    <source>
        <dbReference type="EMBL" id="CUK20922.1"/>
    </source>
</evidence>
<accession>A0A0P1J0Z1</accession>
<evidence type="ECO:0008006" key="3">
    <source>
        <dbReference type="Google" id="ProtNLM"/>
    </source>
</evidence>
<reference evidence="2" key="1">
    <citation type="submission" date="2015-09" db="EMBL/GenBank/DDBJ databases">
        <authorList>
            <person name="Rodrigo-Torres L."/>
            <person name="Arahal D.R."/>
        </authorList>
    </citation>
    <scope>NUCLEOTIDE SEQUENCE [LARGE SCALE GENOMIC DNA]</scope>
    <source>
        <strain evidence="2">CECT 5091</strain>
    </source>
</reference>
<dbReference type="AlphaFoldDB" id="A0A0P1J0Z1"/>
<organism evidence="1 2">
    <name type="scientific">Ruegeria denitrificans</name>
    <dbReference type="NCBI Taxonomy" id="1715692"/>
    <lineage>
        <taxon>Bacteria</taxon>
        <taxon>Pseudomonadati</taxon>
        <taxon>Pseudomonadota</taxon>
        <taxon>Alphaproteobacteria</taxon>
        <taxon>Rhodobacterales</taxon>
        <taxon>Roseobacteraceae</taxon>
        <taxon>Ruegeria</taxon>
    </lineage>
</organism>
<evidence type="ECO:0000313" key="2">
    <source>
        <dbReference type="Proteomes" id="UP000051260"/>
    </source>
</evidence>
<sequence length="475" mass="51573">MGQIFAFAQRVIRQAVGHVRAVILTVNAEGAPDGLDGLGPGLFVQADAHFAVADLAQVDAPGHGGLHHDVLQMTNLNRDGVEEHFRLNGKARLFQTSGQARGLAVHRLRDGLDAVGAVIDRVHRRNHRQQRLRGTDVRVGFLAADMLFAGLQRQAVCLVATAVDADTDDPARHRALQLVGGRHIGGVRAAIAHRNAKALGRTDGDIRAHLAGRLQQRQRQDVGGDDSNCLMLMQRRDLFGEVTHVTMGARILEDRAKHRACVQRIGISDLYLDAQRLGAGFNDRDSLRVAVAVDKEGRVVGLGAATALGHCHGLGSSSRFVQQGRVGHVQPGQVADHGLEVQQRLKTALADLGLIGRVGGVPGRVFQDVAQDRRRRGGAIIPLTDQRGQNLVLARHLLHVKERITLGHRRTPVQRFLLPDRRRNRGVDQLVQRLEADHLEHVAHLGGRRADVAAVGEVIGFVIGQFEGHCSAPVE</sequence>
<protein>
    <recommendedName>
        <fullName evidence="3">NAD-specific glutamate dehydrogenase</fullName>
    </recommendedName>
</protein>
<dbReference type="EMBL" id="CYUD01000033">
    <property type="protein sequence ID" value="CUK20922.1"/>
    <property type="molecule type" value="Genomic_DNA"/>
</dbReference>
<dbReference type="Proteomes" id="UP000051260">
    <property type="component" value="Unassembled WGS sequence"/>
</dbReference>